<evidence type="ECO:0000313" key="2">
    <source>
        <dbReference type="EMBL" id="GHE97804.1"/>
    </source>
</evidence>
<dbReference type="RefSeq" id="WP_191286176.1">
    <property type="nucleotide sequence ID" value="NZ_BNCH01000003.1"/>
</dbReference>
<gene>
    <name evidence="2" type="ORF">GCM10016455_17990</name>
</gene>
<protein>
    <recommendedName>
        <fullName evidence="1">H-type lectin domain-containing protein</fullName>
    </recommendedName>
</protein>
<dbReference type="InterPro" id="IPR052487">
    <property type="entry name" value="Galactose-binding_lectin"/>
</dbReference>
<dbReference type="InterPro" id="IPR037221">
    <property type="entry name" value="H-type_lectin_dom_sf"/>
</dbReference>
<dbReference type="PANTHER" id="PTHR46938">
    <property type="entry name" value="DISCOIDIN-1 SUBUNIT A-RELATED-RELATED"/>
    <property type="match status" value="1"/>
</dbReference>
<comment type="caution">
    <text evidence="2">The sequence shown here is derived from an EMBL/GenBank/DDBJ whole genome shotgun (WGS) entry which is preliminary data.</text>
</comment>
<sequence length="115" mass="13133">MRRIRTHKVGVDQGSTILFSDFEHDGVMWTGSGPRKLTTRIEFSESYLTPPSVHVSVSMWDLDNRTNARADISAENVTEDGFQIVFRTWGDTRVARLRVDWTAIGEVSSEEDWDV</sequence>
<keyword evidence="3" id="KW-1185">Reference proteome</keyword>
<reference evidence="3" key="1">
    <citation type="journal article" date="2019" name="Int. J. Syst. Evol. Microbiol.">
        <title>The Global Catalogue of Microorganisms (GCM) 10K type strain sequencing project: providing services to taxonomists for standard genome sequencing and annotation.</title>
        <authorList>
            <consortium name="The Broad Institute Genomics Platform"/>
            <consortium name="The Broad Institute Genome Sequencing Center for Infectious Disease"/>
            <person name="Wu L."/>
            <person name="Ma J."/>
        </authorList>
    </citation>
    <scope>NUCLEOTIDE SEQUENCE [LARGE SCALE GENOMIC DNA]</scope>
    <source>
        <strain evidence="3">KCTC 42443</strain>
    </source>
</reference>
<accession>A0ABQ3IZI7</accession>
<organism evidence="2 3">
    <name type="scientific">Aliiroseovarius zhejiangensis</name>
    <dbReference type="NCBI Taxonomy" id="1632025"/>
    <lineage>
        <taxon>Bacteria</taxon>
        <taxon>Pseudomonadati</taxon>
        <taxon>Pseudomonadota</taxon>
        <taxon>Alphaproteobacteria</taxon>
        <taxon>Rhodobacterales</taxon>
        <taxon>Paracoccaceae</taxon>
        <taxon>Aliiroseovarius</taxon>
    </lineage>
</organism>
<dbReference type="InterPro" id="IPR019019">
    <property type="entry name" value="H-type_lectin_domain"/>
</dbReference>
<feature type="domain" description="H-type lectin" evidence="1">
    <location>
        <begin position="38"/>
        <end position="104"/>
    </location>
</feature>
<dbReference type="PANTHER" id="PTHR46938:SF1">
    <property type="entry name" value="DISCOIDIN-1 SUBUNIT A-RELATED"/>
    <property type="match status" value="1"/>
</dbReference>
<dbReference type="Pfam" id="PF09458">
    <property type="entry name" value="H_lectin"/>
    <property type="match status" value="1"/>
</dbReference>
<name>A0ABQ3IZI7_9RHOB</name>
<dbReference type="Gene3D" id="2.60.40.2080">
    <property type="match status" value="1"/>
</dbReference>
<proteinExistence type="predicted"/>
<dbReference type="Proteomes" id="UP000609802">
    <property type="component" value="Unassembled WGS sequence"/>
</dbReference>
<evidence type="ECO:0000259" key="1">
    <source>
        <dbReference type="Pfam" id="PF09458"/>
    </source>
</evidence>
<dbReference type="SUPFAM" id="SSF141086">
    <property type="entry name" value="Agglutinin HPA-like"/>
    <property type="match status" value="1"/>
</dbReference>
<evidence type="ECO:0000313" key="3">
    <source>
        <dbReference type="Proteomes" id="UP000609802"/>
    </source>
</evidence>
<dbReference type="EMBL" id="BNCH01000003">
    <property type="protein sequence ID" value="GHE97804.1"/>
    <property type="molecule type" value="Genomic_DNA"/>
</dbReference>